<dbReference type="Pfam" id="PF08327">
    <property type="entry name" value="AHSA1"/>
    <property type="match status" value="1"/>
</dbReference>
<dbReference type="AlphaFoldDB" id="A0A4U1CY48"/>
<feature type="domain" description="Activator of Hsp90 ATPase homologue 1/2-like C-terminal" evidence="2">
    <location>
        <begin position="19"/>
        <end position="135"/>
    </location>
</feature>
<proteinExistence type="inferred from homology"/>
<reference evidence="3 4" key="1">
    <citation type="journal article" date="2011" name="J. Microbiol.">
        <title>Bacillus kyonggiensis sp. nov., isolated from soil of a lettuce field.</title>
        <authorList>
            <person name="Dong K."/>
            <person name="Lee S."/>
        </authorList>
    </citation>
    <scope>NUCLEOTIDE SEQUENCE [LARGE SCALE GENOMIC DNA]</scope>
    <source>
        <strain evidence="3 4">NB22</strain>
    </source>
</reference>
<keyword evidence="4" id="KW-1185">Reference proteome</keyword>
<dbReference type="Gene3D" id="3.30.530.20">
    <property type="match status" value="1"/>
</dbReference>
<comment type="similarity">
    <text evidence="1">Belongs to the AHA1 family.</text>
</comment>
<dbReference type="CDD" id="cd08901">
    <property type="entry name" value="SRPBCC_CalC_Aha1-like_8"/>
    <property type="match status" value="1"/>
</dbReference>
<name>A0A4U1CY48_9BACI</name>
<dbReference type="Proteomes" id="UP000307756">
    <property type="component" value="Unassembled WGS sequence"/>
</dbReference>
<dbReference type="InterPro" id="IPR013538">
    <property type="entry name" value="ASHA1/2-like_C"/>
</dbReference>
<accession>A0A4U1CY48</accession>
<evidence type="ECO:0000313" key="3">
    <source>
        <dbReference type="EMBL" id="TKC14781.1"/>
    </source>
</evidence>
<evidence type="ECO:0000313" key="4">
    <source>
        <dbReference type="Proteomes" id="UP000307756"/>
    </source>
</evidence>
<dbReference type="EMBL" id="SWBM01000008">
    <property type="protein sequence ID" value="TKC14781.1"/>
    <property type="molecule type" value="Genomic_DNA"/>
</dbReference>
<sequence>MTTLNEISISKVEMLIRKPVNEVFEAFIDPSITTKFWFTKSSGRLEVGKRIRWDWEMYGVSAELDVEELEQNNRIFIKFDDDTTVEWIFTPRTEGTFVTIINAGFKGSPNEIVNQVIDSTGGFTIVLCGLKALLEHNIILNLVSDKFPDAHV</sequence>
<protein>
    <submittedName>
        <fullName evidence="3">Polyketide cyclase</fullName>
    </submittedName>
</protein>
<dbReference type="OrthoDB" id="2364866at2"/>
<evidence type="ECO:0000259" key="2">
    <source>
        <dbReference type="Pfam" id="PF08327"/>
    </source>
</evidence>
<organism evidence="3 4">
    <name type="scientific">Robertmurraya kyonggiensis</name>
    <dbReference type="NCBI Taxonomy" id="1037680"/>
    <lineage>
        <taxon>Bacteria</taxon>
        <taxon>Bacillati</taxon>
        <taxon>Bacillota</taxon>
        <taxon>Bacilli</taxon>
        <taxon>Bacillales</taxon>
        <taxon>Bacillaceae</taxon>
        <taxon>Robertmurraya</taxon>
    </lineage>
</organism>
<evidence type="ECO:0000256" key="1">
    <source>
        <dbReference type="ARBA" id="ARBA00006817"/>
    </source>
</evidence>
<gene>
    <name evidence="3" type="ORF">FA727_21305</name>
</gene>
<dbReference type="SUPFAM" id="SSF55961">
    <property type="entry name" value="Bet v1-like"/>
    <property type="match status" value="1"/>
</dbReference>
<dbReference type="InterPro" id="IPR023393">
    <property type="entry name" value="START-like_dom_sf"/>
</dbReference>
<dbReference type="RefSeq" id="WP_136833505.1">
    <property type="nucleotide sequence ID" value="NZ_SWBM01000008.1"/>
</dbReference>
<comment type="caution">
    <text evidence="3">The sequence shown here is derived from an EMBL/GenBank/DDBJ whole genome shotgun (WGS) entry which is preliminary data.</text>
</comment>